<dbReference type="RefSeq" id="WP_073509159.1">
    <property type="nucleotide sequence ID" value="NZ_MPJD01000010.1"/>
</dbReference>
<dbReference type="Pfam" id="PF06276">
    <property type="entry name" value="FhuF"/>
    <property type="match status" value="1"/>
</dbReference>
<organism evidence="3 4">
    <name type="scientific">Pseudomonas versuta</name>
    <dbReference type="NCBI Taxonomy" id="1788301"/>
    <lineage>
        <taxon>Bacteria</taxon>
        <taxon>Pseudomonadati</taxon>
        <taxon>Pseudomonadota</taxon>
        <taxon>Gammaproteobacteria</taxon>
        <taxon>Pseudomonadales</taxon>
        <taxon>Pseudomonadaceae</taxon>
        <taxon>Pseudomonas</taxon>
    </lineage>
</organism>
<dbReference type="InterPro" id="IPR008090">
    <property type="entry name" value="Fe_iron_reduct"/>
</dbReference>
<comment type="caution">
    <text evidence="3">The sequence shown here is derived from an EMBL/GenBank/DDBJ whole genome shotgun (WGS) entry which is preliminary data.</text>
</comment>
<reference evidence="3 4" key="1">
    <citation type="submission" date="2016-11" db="EMBL/GenBank/DDBJ databases">
        <title>Draft genome of Pseudomonas versuta A4R1.12.</title>
        <authorList>
            <person name="See-Too W.-S."/>
        </authorList>
    </citation>
    <scope>NUCLEOTIDE SEQUENCE [LARGE SCALE GENOMIC DNA]</scope>
    <source>
        <strain evidence="3 4">A4R1.12</strain>
    </source>
</reference>
<dbReference type="GO" id="GO:0051537">
    <property type="term" value="F:2 iron, 2 sulfur cluster binding"/>
    <property type="evidence" value="ECO:0007669"/>
    <property type="project" value="InterPro"/>
</dbReference>
<dbReference type="AlphaFoldDB" id="A0A853ZZH9"/>
<gene>
    <name evidence="3" type="ORF">BOH74_05550</name>
</gene>
<accession>A0A853ZZH9</accession>
<feature type="domain" description="Aerobactin siderophore biosynthesis IucA/IucC-like C-terminal" evidence="1">
    <location>
        <begin position="62"/>
        <end position="205"/>
    </location>
</feature>
<dbReference type="GO" id="GO:0003824">
    <property type="term" value="F:catalytic activity"/>
    <property type="evidence" value="ECO:0007669"/>
    <property type="project" value="UniProtKB-ARBA"/>
</dbReference>
<protein>
    <submittedName>
        <fullName evidence="3">Siderophore-iron reductase FhuF</fullName>
    </submittedName>
</protein>
<dbReference type="InterPro" id="IPR024726">
    <property type="entry name" value="FhuF_C"/>
</dbReference>
<evidence type="ECO:0000259" key="2">
    <source>
        <dbReference type="Pfam" id="PF11575"/>
    </source>
</evidence>
<dbReference type="Proteomes" id="UP000185990">
    <property type="component" value="Unassembled WGS sequence"/>
</dbReference>
<sequence length="251" mass="27894">MIDVLAPLFRGEFEAYREVLVLADDPRPGMPLDRLLAPAAFGDVLGGFAQRYNGDDRRALASLWAKHYIVKLLPPVMGATLLLHWRLPLSLHDTAVVLDEGYLPQAFRLSGKGEPFAADVSDPFELFSGLLDDHLQPLFQAIASQVKLSPKVLWSNAGNYFENLLNLMARAGMPAERLAAGRILLDTRTRPDGSRNPLFQPVQYLPVHDEQGQSTLRRERKVCCVRYLLPELELCGNCPLKVRPPGKAACV</sequence>
<proteinExistence type="predicted"/>
<name>A0A853ZZH9_9PSED</name>
<feature type="domain" description="Ferric siderophore reductase C-terminal" evidence="2">
    <location>
        <begin position="220"/>
        <end position="240"/>
    </location>
</feature>
<evidence type="ECO:0000313" key="3">
    <source>
        <dbReference type="EMBL" id="OKA27246.1"/>
    </source>
</evidence>
<dbReference type="EMBL" id="MPJD01000010">
    <property type="protein sequence ID" value="OKA27246.1"/>
    <property type="molecule type" value="Genomic_DNA"/>
</dbReference>
<evidence type="ECO:0000313" key="4">
    <source>
        <dbReference type="Proteomes" id="UP000185990"/>
    </source>
</evidence>
<evidence type="ECO:0000259" key="1">
    <source>
        <dbReference type="Pfam" id="PF06276"/>
    </source>
</evidence>
<dbReference type="PRINTS" id="PR01714">
    <property type="entry name" value="2FE2SRDCTASE"/>
</dbReference>
<dbReference type="Pfam" id="PF11575">
    <property type="entry name" value="FhuF_C"/>
    <property type="match status" value="1"/>
</dbReference>
<dbReference type="NCBIfam" id="TIGR03951">
    <property type="entry name" value="Fe_III_red_FhuF"/>
    <property type="match status" value="1"/>
</dbReference>
<dbReference type="InterPro" id="IPR022770">
    <property type="entry name" value="IucA/IucC-like_C"/>
</dbReference>